<dbReference type="RefSeq" id="WP_226747759.1">
    <property type="nucleotide sequence ID" value="NZ_JAJATZ010000003.1"/>
</dbReference>
<keyword evidence="3" id="KW-1185">Reference proteome</keyword>
<evidence type="ECO:0000313" key="3">
    <source>
        <dbReference type="Proteomes" id="UP001138961"/>
    </source>
</evidence>
<organism evidence="2 3">
    <name type="scientific">Loktanella gaetbuli</name>
    <dbReference type="NCBI Taxonomy" id="2881335"/>
    <lineage>
        <taxon>Bacteria</taxon>
        <taxon>Pseudomonadati</taxon>
        <taxon>Pseudomonadota</taxon>
        <taxon>Alphaproteobacteria</taxon>
        <taxon>Rhodobacterales</taxon>
        <taxon>Roseobacteraceae</taxon>
        <taxon>Loktanella</taxon>
    </lineage>
</organism>
<evidence type="ECO:0000313" key="2">
    <source>
        <dbReference type="EMBL" id="MCB5198897.1"/>
    </source>
</evidence>
<protein>
    <submittedName>
        <fullName evidence="2">Serine kinase</fullName>
    </submittedName>
</protein>
<gene>
    <name evidence="2" type="ORF">LGQ03_06565</name>
</gene>
<dbReference type="Gene3D" id="3.40.50.300">
    <property type="entry name" value="P-loop containing nucleotide triphosphate hydrolases"/>
    <property type="match status" value="1"/>
</dbReference>
<name>A0ABS8BT29_9RHOB</name>
<sequence>MTSVLLHASSVALAGRAVLIVGVSGRGKSALAIQLMALGAGLISDDATRVSLRDGGLFAAAPPRLAGLVEARGIGILSVPAALSARVALIVDMDIDETDRLPPRRTREVLGCALPLIYRGDPTTFASALILLLQGHRHA</sequence>
<dbReference type="InterPro" id="IPR011104">
    <property type="entry name" value="Hpr_kin/Pase_C"/>
</dbReference>
<evidence type="ECO:0000259" key="1">
    <source>
        <dbReference type="Pfam" id="PF07475"/>
    </source>
</evidence>
<proteinExistence type="predicted"/>
<dbReference type="InterPro" id="IPR027417">
    <property type="entry name" value="P-loop_NTPase"/>
</dbReference>
<reference evidence="2" key="1">
    <citation type="submission" date="2021-10" db="EMBL/GenBank/DDBJ databases">
        <title>Loktanella gaetbuli sp. nov., isolated from a tidal flat.</title>
        <authorList>
            <person name="Park S."/>
            <person name="Yoon J.-H."/>
        </authorList>
    </citation>
    <scope>NUCLEOTIDE SEQUENCE</scope>
    <source>
        <strain evidence="2">TSTF-M6</strain>
    </source>
</reference>
<comment type="caution">
    <text evidence="2">The sequence shown here is derived from an EMBL/GenBank/DDBJ whole genome shotgun (WGS) entry which is preliminary data.</text>
</comment>
<feature type="domain" description="HPr kinase/phosphorylase C-terminal" evidence="1">
    <location>
        <begin position="4"/>
        <end position="81"/>
    </location>
</feature>
<dbReference type="SUPFAM" id="SSF53795">
    <property type="entry name" value="PEP carboxykinase-like"/>
    <property type="match status" value="1"/>
</dbReference>
<dbReference type="Proteomes" id="UP001138961">
    <property type="component" value="Unassembled WGS sequence"/>
</dbReference>
<dbReference type="EMBL" id="JAJATZ010000003">
    <property type="protein sequence ID" value="MCB5198897.1"/>
    <property type="molecule type" value="Genomic_DNA"/>
</dbReference>
<accession>A0ABS8BT29</accession>
<dbReference type="Pfam" id="PF07475">
    <property type="entry name" value="Hpr_kinase_C"/>
    <property type="match status" value="1"/>
</dbReference>
<keyword evidence="2" id="KW-0808">Transferase</keyword>
<keyword evidence="2" id="KW-0418">Kinase</keyword>
<dbReference type="GO" id="GO:0016301">
    <property type="term" value="F:kinase activity"/>
    <property type="evidence" value="ECO:0007669"/>
    <property type="project" value="UniProtKB-KW"/>
</dbReference>